<dbReference type="AlphaFoldDB" id="A0A1H0ASI1"/>
<dbReference type="InterPro" id="IPR003593">
    <property type="entry name" value="AAA+_ATPase"/>
</dbReference>
<dbReference type="Gene3D" id="3.40.50.300">
    <property type="entry name" value="P-loop containing nucleotide triphosphate hydrolases"/>
    <property type="match status" value="1"/>
</dbReference>
<evidence type="ECO:0000313" key="7">
    <source>
        <dbReference type="EMBL" id="SDN36498.1"/>
    </source>
</evidence>
<organism evidence="7 8">
    <name type="scientific">Haloarchaeobius iranensis</name>
    <dbReference type="NCBI Taxonomy" id="996166"/>
    <lineage>
        <taxon>Archaea</taxon>
        <taxon>Methanobacteriati</taxon>
        <taxon>Methanobacteriota</taxon>
        <taxon>Stenosarchaea group</taxon>
        <taxon>Halobacteria</taxon>
        <taxon>Halobacteriales</taxon>
        <taxon>Halorubellaceae</taxon>
        <taxon>Haloarchaeobius</taxon>
    </lineage>
</organism>
<accession>A0A1H0ASI1</accession>
<dbReference type="CDD" id="cd03224">
    <property type="entry name" value="ABC_TM1139_LivF_branched"/>
    <property type="match status" value="1"/>
</dbReference>
<dbReference type="InterPro" id="IPR027417">
    <property type="entry name" value="P-loop_NTPase"/>
</dbReference>
<keyword evidence="5" id="KW-0029">Amino-acid transport</keyword>
<protein>
    <submittedName>
        <fullName evidence="7">Amino acid/amide ABC transporter ATP-binding protein 2, HAAT family</fullName>
    </submittedName>
</protein>
<dbReference type="Proteomes" id="UP000199370">
    <property type="component" value="Unassembled WGS sequence"/>
</dbReference>
<evidence type="ECO:0000256" key="3">
    <source>
        <dbReference type="ARBA" id="ARBA00022741"/>
    </source>
</evidence>
<sequence length="239" mass="25804">MSLLELADVHAGYGETEVLSGVTMDVEEGEVVTLVGRNGVGKTTTLRSIVGVVEPTGGEIRFRGEEITGSSSETVARDGIGFVPEERRVFPGLTVTENLKMGRFGGADTAHRRSVEDIWELDAFENLRERKDSRGTDLSGGEQQMLAIARALVAGADLLLLDEPTEGLAPIIVERVADLVRELNEEGITVLLVEQNVAVASALADRVYILDKGSIVYEGTPEELDADEDVRDRHLGISM</sequence>
<evidence type="ECO:0000256" key="4">
    <source>
        <dbReference type="ARBA" id="ARBA00022840"/>
    </source>
</evidence>
<dbReference type="STRING" id="996166.SAMN05192554_12935"/>
<dbReference type="SMART" id="SM00382">
    <property type="entry name" value="AAA"/>
    <property type="match status" value="1"/>
</dbReference>
<proteinExistence type="inferred from homology"/>
<keyword evidence="4 7" id="KW-0067">ATP-binding</keyword>
<dbReference type="InterPro" id="IPR017871">
    <property type="entry name" value="ABC_transporter-like_CS"/>
</dbReference>
<evidence type="ECO:0000256" key="1">
    <source>
        <dbReference type="ARBA" id="ARBA00005417"/>
    </source>
</evidence>
<dbReference type="Pfam" id="PF00005">
    <property type="entry name" value="ABC_tran"/>
    <property type="match status" value="1"/>
</dbReference>
<keyword evidence="2" id="KW-0813">Transport</keyword>
<dbReference type="GO" id="GO:0016887">
    <property type="term" value="F:ATP hydrolysis activity"/>
    <property type="evidence" value="ECO:0007669"/>
    <property type="project" value="InterPro"/>
</dbReference>
<dbReference type="PROSITE" id="PS00211">
    <property type="entry name" value="ABC_TRANSPORTER_1"/>
    <property type="match status" value="1"/>
</dbReference>
<dbReference type="PROSITE" id="PS50893">
    <property type="entry name" value="ABC_TRANSPORTER_2"/>
    <property type="match status" value="1"/>
</dbReference>
<dbReference type="InterPro" id="IPR003439">
    <property type="entry name" value="ABC_transporter-like_ATP-bd"/>
</dbReference>
<dbReference type="GO" id="GO:0005524">
    <property type="term" value="F:ATP binding"/>
    <property type="evidence" value="ECO:0007669"/>
    <property type="project" value="UniProtKB-KW"/>
</dbReference>
<dbReference type="GO" id="GO:0015807">
    <property type="term" value="P:L-amino acid transport"/>
    <property type="evidence" value="ECO:0007669"/>
    <property type="project" value="TreeGrafter"/>
</dbReference>
<evidence type="ECO:0000313" key="8">
    <source>
        <dbReference type="Proteomes" id="UP000199370"/>
    </source>
</evidence>
<feature type="domain" description="ABC transporter" evidence="6">
    <location>
        <begin position="4"/>
        <end position="237"/>
    </location>
</feature>
<comment type="similarity">
    <text evidence="1">Belongs to the ABC transporter superfamily.</text>
</comment>
<reference evidence="7 8" key="1">
    <citation type="submission" date="2016-10" db="EMBL/GenBank/DDBJ databases">
        <authorList>
            <person name="de Groot N.N."/>
        </authorList>
    </citation>
    <scope>NUCLEOTIDE SEQUENCE [LARGE SCALE GENOMIC DNA]</scope>
    <source>
        <strain evidence="8">EB21,IBRC-M 10013,KCTC 4048</strain>
    </source>
</reference>
<dbReference type="SUPFAM" id="SSF52540">
    <property type="entry name" value="P-loop containing nucleoside triphosphate hydrolases"/>
    <property type="match status" value="1"/>
</dbReference>
<dbReference type="RefSeq" id="WP_245707839.1">
    <property type="nucleotide sequence ID" value="NZ_FNIA01000029.1"/>
</dbReference>
<dbReference type="InterPro" id="IPR052156">
    <property type="entry name" value="BCAA_Transport_ATP-bd_LivF"/>
</dbReference>
<dbReference type="PANTHER" id="PTHR43820:SF2">
    <property type="entry name" value="ABC TRANSPORTER ATP-BINDING PROTEIN"/>
    <property type="match status" value="1"/>
</dbReference>
<gene>
    <name evidence="7" type="ORF">SAMN05192554_12935</name>
</gene>
<evidence type="ECO:0000259" key="6">
    <source>
        <dbReference type="PROSITE" id="PS50893"/>
    </source>
</evidence>
<evidence type="ECO:0000256" key="5">
    <source>
        <dbReference type="ARBA" id="ARBA00022970"/>
    </source>
</evidence>
<dbReference type="GO" id="GO:0015658">
    <property type="term" value="F:branched-chain amino acid transmembrane transporter activity"/>
    <property type="evidence" value="ECO:0007669"/>
    <property type="project" value="TreeGrafter"/>
</dbReference>
<evidence type="ECO:0000256" key="2">
    <source>
        <dbReference type="ARBA" id="ARBA00022448"/>
    </source>
</evidence>
<dbReference type="EMBL" id="FNIA01000029">
    <property type="protein sequence ID" value="SDN36498.1"/>
    <property type="molecule type" value="Genomic_DNA"/>
</dbReference>
<keyword evidence="8" id="KW-1185">Reference proteome</keyword>
<name>A0A1H0ASI1_9EURY</name>
<dbReference type="PANTHER" id="PTHR43820">
    <property type="entry name" value="HIGH-AFFINITY BRANCHED-CHAIN AMINO ACID TRANSPORT ATP-BINDING PROTEIN LIVF"/>
    <property type="match status" value="1"/>
</dbReference>
<keyword evidence="3" id="KW-0547">Nucleotide-binding</keyword>